<feature type="region of interest" description="Disordered" evidence="1">
    <location>
        <begin position="1"/>
        <end position="21"/>
    </location>
</feature>
<proteinExistence type="predicted"/>
<organism evidence="2">
    <name type="scientific">Arundo donax</name>
    <name type="common">Giant reed</name>
    <name type="synonym">Donax arundinaceus</name>
    <dbReference type="NCBI Taxonomy" id="35708"/>
    <lineage>
        <taxon>Eukaryota</taxon>
        <taxon>Viridiplantae</taxon>
        <taxon>Streptophyta</taxon>
        <taxon>Embryophyta</taxon>
        <taxon>Tracheophyta</taxon>
        <taxon>Spermatophyta</taxon>
        <taxon>Magnoliopsida</taxon>
        <taxon>Liliopsida</taxon>
        <taxon>Poales</taxon>
        <taxon>Poaceae</taxon>
        <taxon>PACMAD clade</taxon>
        <taxon>Arundinoideae</taxon>
        <taxon>Arundineae</taxon>
        <taxon>Arundo</taxon>
    </lineage>
</organism>
<dbReference type="EMBL" id="GBRH01204041">
    <property type="protein sequence ID" value="JAD93854.1"/>
    <property type="molecule type" value="Transcribed_RNA"/>
</dbReference>
<sequence length="21" mass="2085">MPQVGGSAVKGQSRGQALASR</sequence>
<reference evidence="2" key="2">
    <citation type="journal article" date="2015" name="Data Brief">
        <title>Shoot transcriptome of the giant reed, Arundo donax.</title>
        <authorList>
            <person name="Barrero R.A."/>
            <person name="Guerrero F.D."/>
            <person name="Moolhuijzen P."/>
            <person name="Goolsby J.A."/>
            <person name="Tidwell J."/>
            <person name="Bellgard S.E."/>
            <person name="Bellgard M.I."/>
        </authorList>
    </citation>
    <scope>NUCLEOTIDE SEQUENCE</scope>
    <source>
        <tissue evidence="2">Shoot tissue taken approximately 20 cm above the soil surface</tissue>
    </source>
</reference>
<accession>A0A0A9DZ60</accession>
<name>A0A0A9DZ60_ARUDO</name>
<dbReference type="AlphaFoldDB" id="A0A0A9DZ60"/>
<protein>
    <submittedName>
        <fullName evidence="2">Uncharacterized protein</fullName>
    </submittedName>
</protein>
<evidence type="ECO:0000256" key="1">
    <source>
        <dbReference type="SAM" id="MobiDB-lite"/>
    </source>
</evidence>
<evidence type="ECO:0000313" key="2">
    <source>
        <dbReference type="EMBL" id="JAD93854.1"/>
    </source>
</evidence>
<reference evidence="2" key="1">
    <citation type="submission" date="2014-09" db="EMBL/GenBank/DDBJ databases">
        <authorList>
            <person name="Magalhaes I.L.F."/>
            <person name="Oliveira U."/>
            <person name="Santos F.R."/>
            <person name="Vidigal T.H.D.A."/>
            <person name="Brescovit A.D."/>
            <person name="Santos A.J."/>
        </authorList>
    </citation>
    <scope>NUCLEOTIDE SEQUENCE</scope>
    <source>
        <tissue evidence="2">Shoot tissue taken approximately 20 cm above the soil surface</tissue>
    </source>
</reference>